<comment type="subcellular location">
    <subcellularLocation>
        <location evidence="2">Nucleus</location>
    </subcellularLocation>
</comment>
<evidence type="ECO:0000259" key="14">
    <source>
        <dbReference type="PROSITE" id="PS50103"/>
    </source>
</evidence>
<dbReference type="STRING" id="42156.A0A3P6U0J3"/>
<dbReference type="InterPro" id="IPR000467">
    <property type="entry name" value="G_patch_dom"/>
</dbReference>
<dbReference type="InterPro" id="IPR000571">
    <property type="entry name" value="Znf_CCCH"/>
</dbReference>
<dbReference type="PROSITE" id="PS50103">
    <property type="entry name" value="ZF_C3H1"/>
    <property type="match status" value="1"/>
</dbReference>
<organism evidence="16 17">
    <name type="scientific">Litomosoides sigmodontis</name>
    <name type="common">Filarial nematode worm</name>
    <dbReference type="NCBI Taxonomy" id="42156"/>
    <lineage>
        <taxon>Eukaryota</taxon>
        <taxon>Metazoa</taxon>
        <taxon>Ecdysozoa</taxon>
        <taxon>Nematoda</taxon>
        <taxon>Chromadorea</taxon>
        <taxon>Rhabditida</taxon>
        <taxon>Spirurina</taxon>
        <taxon>Spiruromorpha</taxon>
        <taxon>Filarioidea</taxon>
        <taxon>Onchocercidae</taxon>
        <taxon>Litomosoides</taxon>
    </lineage>
</organism>
<evidence type="ECO:0000256" key="5">
    <source>
        <dbReference type="ARBA" id="ARBA00022723"/>
    </source>
</evidence>
<keyword evidence="5 12" id="KW-0479">Metal-binding</keyword>
<evidence type="ECO:0000256" key="9">
    <source>
        <dbReference type="ARBA" id="ARBA00023125"/>
    </source>
</evidence>
<dbReference type="GO" id="GO:0008270">
    <property type="term" value="F:zinc ion binding"/>
    <property type="evidence" value="ECO:0007669"/>
    <property type="project" value="UniProtKB-KW"/>
</dbReference>
<dbReference type="Proteomes" id="UP000277928">
    <property type="component" value="Unassembled WGS sequence"/>
</dbReference>
<keyword evidence="6 12" id="KW-0863">Zinc-finger</keyword>
<keyword evidence="8" id="KW-0805">Transcription regulation</keyword>
<evidence type="ECO:0000313" key="17">
    <source>
        <dbReference type="Proteomes" id="UP000277928"/>
    </source>
</evidence>
<comment type="function">
    <text evidence="1">Transcription repressor.</text>
</comment>
<reference evidence="16 17" key="1">
    <citation type="submission" date="2018-08" db="EMBL/GenBank/DDBJ databases">
        <authorList>
            <person name="Laetsch R D."/>
            <person name="Stevens L."/>
            <person name="Kumar S."/>
            <person name="Blaxter L. M."/>
        </authorList>
    </citation>
    <scope>NUCLEOTIDE SEQUENCE [LARGE SCALE GENOMIC DNA]</scope>
</reference>
<dbReference type="OMA" id="HTAIIME"/>
<evidence type="ECO:0000313" key="16">
    <source>
        <dbReference type="EMBL" id="VDK88593.1"/>
    </source>
</evidence>
<evidence type="ECO:0000256" key="3">
    <source>
        <dbReference type="ARBA" id="ARBA00022414"/>
    </source>
</evidence>
<sequence length="448" mass="51269">MEQSELESYRLQLQEIDTELETCADLQKRNALMDSRSDLVELIELLTEDETNSVTEQDFNEISTTADVQDSSQLIGMHCFAPYNRTVDQAVHLHDAVILDFVENSNEEEGNLKVKVLYGHPLEAAMKPCEYFLSDRCNYGSECRFSHGEEVLFSSLQEYQQPDISVIKESSLVLVMGENKLWSSARVTAIDDEKLAVRLLLTGKEIAVDRNKVYPIAQLSNDTEDEVTTRDIATTSWEEYKQERRGNVTIGDIGDWEKHTRGIGMKLLLKMGYRAGEGLGRRSDGIVHAIQPVIFPKNKSLDTCMEAKNRRVVDGMKSHQQQVRQIIKKQLKTAEQPTDVFELLNDKLNKPPNEGEQKDDVQDMEKLQNCSSAALGVQALNLDKKLRELKDRERKLREGITRNQRDSATANKLKKNLVKCRDEMQQLLSQQQRVSDLMDTRRKKKDIF</sequence>
<evidence type="ECO:0000256" key="6">
    <source>
        <dbReference type="ARBA" id="ARBA00022771"/>
    </source>
</evidence>
<evidence type="ECO:0000256" key="8">
    <source>
        <dbReference type="ARBA" id="ARBA00023015"/>
    </source>
</evidence>
<dbReference type="SMART" id="SM00443">
    <property type="entry name" value="G_patch"/>
    <property type="match status" value="1"/>
</dbReference>
<feature type="domain" description="C3H1-type" evidence="14">
    <location>
        <begin position="123"/>
        <end position="150"/>
    </location>
</feature>
<accession>A0A3P6U0J3</accession>
<evidence type="ECO:0000256" key="10">
    <source>
        <dbReference type="ARBA" id="ARBA00023163"/>
    </source>
</evidence>
<dbReference type="GO" id="GO:0001227">
    <property type="term" value="F:DNA-binding transcription repressor activity, RNA polymerase II-specific"/>
    <property type="evidence" value="ECO:0007669"/>
    <property type="project" value="TreeGrafter"/>
</dbReference>
<evidence type="ECO:0000259" key="15">
    <source>
        <dbReference type="PROSITE" id="PS50174"/>
    </source>
</evidence>
<evidence type="ECO:0000256" key="2">
    <source>
        <dbReference type="ARBA" id="ARBA00004123"/>
    </source>
</evidence>
<dbReference type="PANTHER" id="PTHR46297:SF1">
    <property type="entry name" value="ZINC FINGER CCCH-TYPE WITH G PATCH DOMAIN-CONTAINING PROTEIN"/>
    <property type="match status" value="1"/>
</dbReference>
<keyword evidence="7 12" id="KW-0862">Zinc</keyword>
<protein>
    <recommendedName>
        <fullName evidence="3">Zinc finger CCCH-type with G patch domain-containing protein</fullName>
    </recommendedName>
</protein>
<evidence type="ECO:0000256" key="13">
    <source>
        <dbReference type="SAM" id="Coils"/>
    </source>
</evidence>
<dbReference type="PANTHER" id="PTHR46297">
    <property type="entry name" value="ZINC FINGER CCCH-TYPE WITH G PATCH DOMAIN-CONTAINING PROTEIN"/>
    <property type="match status" value="1"/>
</dbReference>
<keyword evidence="17" id="KW-1185">Reference proteome</keyword>
<evidence type="ECO:0000256" key="7">
    <source>
        <dbReference type="ARBA" id="ARBA00022833"/>
    </source>
</evidence>
<dbReference type="Gene3D" id="2.30.30.1190">
    <property type="match status" value="1"/>
</dbReference>
<feature type="domain" description="G-patch" evidence="15">
    <location>
        <begin position="260"/>
        <end position="306"/>
    </location>
</feature>
<dbReference type="InterPro" id="IPR036855">
    <property type="entry name" value="Znf_CCCH_sf"/>
</dbReference>
<dbReference type="GO" id="GO:0005634">
    <property type="term" value="C:nucleus"/>
    <property type="evidence" value="ECO:0007669"/>
    <property type="project" value="UniProtKB-SubCell"/>
</dbReference>
<dbReference type="PROSITE" id="PS50174">
    <property type="entry name" value="G_PATCH"/>
    <property type="match status" value="1"/>
</dbReference>
<evidence type="ECO:0000256" key="11">
    <source>
        <dbReference type="ARBA" id="ARBA00023242"/>
    </source>
</evidence>
<keyword evidence="4" id="KW-0678">Repressor</keyword>
<dbReference type="EMBL" id="UYRX01001183">
    <property type="protein sequence ID" value="VDK88593.1"/>
    <property type="molecule type" value="Genomic_DNA"/>
</dbReference>
<keyword evidence="9" id="KW-0238">DNA-binding</keyword>
<evidence type="ECO:0000256" key="12">
    <source>
        <dbReference type="PROSITE-ProRule" id="PRU00723"/>
    </source>
</evidence>
<keyword evidence="10" id="KW-0804">Transcription</keyword>
<name>A0A3P6U0J3_LITSI</name>
<proteinExistence type="predicted"/>
<feature type="zinc finger region" description="C3H1-type" evidence="12">
    <location>
        <begin position="123"/>
        <end position="150"/>
    </location>
</feature>
<evidence type="ECO:0000256" key="1">
    <source>
        <dbReference type="ARBA" id="ARBA00004062"/>
    </source>
</evidence>
<dbReference type="AlphaFoldDB" id="A0A3P6U0J3"/>
<dbReference type="Pfam" id="PF01585">
    <property type="entry name" value="G-patch"/>
    <property type="match status" value="1"/>
</dbReference>
<feature type="coiled-coil region" evidence="13">
    <location>
        <begin position="379"/>
        <end position="430"/>
    </location>
</feature>
<dbReference type="OrthoDB" id="10251136at2759"/>
<gene>
    <name evidence="16" type="ORF">NLS_LOCUS8746</name>
</gene>
<dbReference type="SUPFAM" id="SSF90229">
    <property type="entry name" value="CCCH zinc finger"/>
    <property type="match status" value="1"/>
</dbReference>
<dbReference type="CDD" id="cd20384">
    <property type="entry name" value="Tudor_ZGPAT"/>
    <property type="match status" value="1"/>
</dbReference>
<evidence type="ECO:0000256" key="4">
    <source>
        <dbReference type="ARBA" id="ARBA00022491"/>
    </source>
</evidence>
<keyword evidence="11" id="KW-0539">Nucleus</keyword>
<keyword evidence="13" id="KW-0175">Coiled coil</keyword>
<dbReference type="GO" id="GO:0000978">
    <property type="term" value="F:RNA polymerase II cis-regulatory region sequence-specific DNA binding"/>
    <property type="evidence" value="ECO:0007669"/>
    <property type="project" value="TreeGrafter"/>
</dbReference>